<evidence type="ECO:0000256" key="6">
    <source>
        <dbReference type="ARBA" id="ARBA00022833"/>
    </source>
</evidence>
<comment type="similarity">
    <text evidence="2">Belongs to the peptidase M20A family.</text>
</comment>
<dbReference type="Gene3D" id="3.40.630.10">
    <property type="entry name" value="Zn peptidases"/>
    <property type="match status" value="1"/>
</dbReference>
<dbReference type="InterPro" id="IPR002933">
    <property type="entry name" value="Peptidase_M20"/>
</dbReference>
<dbReference type="PROSITE" id="PS00758">
    <property type="entry name" value="ARGE_DAPE_CPG2_1"/>
    <property type="match status" value="1"/>
</dbReference>
<keyword evidence="7" id="KW-0732">Signal</keyword>
<dbReference type="OrthoDB" id="3064516at2759"/>
<dbReference type="InterPro" id="IPR001261">
    <property type="entry name" value="ArgE/DapE_CS"/>
</dbReference>
<keyword evidence="6" id="KW-0862">Zinc</keyword>
<evidence type="ECO:0000256" key="2">
    <source>
        <dbReference type="ARBA" id="ARBA00006247"/>
    </source>
</evidence>
<evidence type="ECO:0000256" key="4">
    <source>
        <dbReference type="ARBA" id="ARBA00022723"/>
    </source>
</evidence>
<organism evidence="9 10">
    <name type="scientific">Aspergillus avenaceus</name>
    <dbReference type="NCBI Taxonomy" id="36643"/>
    <lineage>
        <taxon>Eukaryota</taxon>
        <taxon>Fungi</taxon>
        <taxon>Dikarya</taxon>
        <taxon>Ascomycota</taxon>
        <taxon>Pezizomycotina</taxon>
        <taxon>Eurotiomycetes</taxon>
        <taxon>Eurotiomycetidae</taxon>
        <taxon>Eurotiales</taxon>
        <taxon>Aspergillaceae</taxon>
        <taxon>Aspergillus</taxon>
        <taxon>Aspergillus subgen. Circumdati</taxon>
    </lineage>
</organism>
<evidence type="ECO:0000256" key="3">
    <source>
        <dbReference type="ARBA" id="ARBA00022670"/>
    </source>
</evidence>
<evidence type="ECO:0000256" key="1">
    <source>
        <dbReference type="ARBA" id="ARBA00001947"/>
    </source>
</evidence>
<keyword evidence="10" id="KW-1185">Reference proteome</keyword>
<dbReference type="Pfam" id="PF01546">
    <property type="entry name" value="Peptidase_M20"/>
    <property type="match status" value="1"/>
</dbReference>
<dbReference type="InterPro" id="IPR036264">
    <property type="entry name" value="Bact_exopeptidase_dim_dom"/>
</dbReference>
<dbReference type="PROSITE" id="PS00759">
    <property type="entry name" value="ARGE_DAPE_CPG2_2"/>
    <property type="match status" value="1"/>
</dbReference>
<accession>A0A5N6U0F6</accession>
<dbReference type="PANTHER" id="PTHR43808:SF8">
    <property type="entry name" value="PEPTIDASE M20 DIMERISATION DOMAIN-CONTAINING PROTEIN"/>
    <property type="match status" value="1"/>
</dbReference>
<dbReference type="GO" id="GO:0006508">
    <property type="term" value="P:proteolysis"/>
    <property type="evidence" value="ECO:0007669"/>
    <property type="project" value="UniProtKB-KW"/>
</dbReference>
<keyword evidence="4" id="KW-0479">Metal-binding</keyword>
<dbReference type="SUPFAM" id="SSF55031">
    <property type="entry name" value="Bacterial exopeptidase dimerisation domain"/>
    <property type="match status" value="1"/>
</dbReference>
<dbReference type="AlphaFoldDB" id="A0A5N6U0F6"/>
<evidence type="ECO:0000256" key="7">
    <source>
        <dbReference type="SAM" id="SignalP"/>
    </source>
</evidence>
<dbReference type="Gene3D" id="3.30.70.360">
    <property type="match status" value="1"/>
</dbReference>
<dbReference type="EMBL" id="ML742058">
    <property type="protein sequence ID" value="KAE8152106.1"/>
    <property type="molecule type" value="Genomic_DNA"/>
</dbReference>
<dbReference type="GO" id="GO:0046872">
    <property type="term" value="F:metal ion binding"/>
    <property type="evidence" value="ECO:0007669"/>
    <property type="project" value="UniProtKB-KW"/>
</dbReference>
<proteinExistence type="inferred from homology"/>
<dbReference type="InterPro" id="IPR050072">
    <property type="entry name" value="Peptidase_M20A"/>
</dbReference>
<dbReference type="SUPFAM" id="SSF53187">
    <property type="entry name" value="Zn-dependent exopeptidases"/>
    <property type="match status" value="1"/>
</dbReference>
<evidence type="ECO:0000256" key="5">
    <source>
        <dbReference type="ARBA" id="ARBA00022801"/>
    </source>
</evidence>
<reference evidence="9 10" key="1">
    <citation type="submission" date="2019-04" db="EMBL/GenBank/DDBJ databases">
        <title>Friends and foes A comparative genomics study of 23 Aspergillus species from section Flavi.</title>
        <authorList>
            <consortium name="DOE Joint Genome Institute"/>
            <person name="Kjaerbolling I."/>
            <person name="Vesth T."/>
            <person name="Frisvad J.C."/>
            <person name="Nybo J.L."/>
            <person name="Theobald S."/>
            <person name="Kildgaard S."/>
            <person name="Isbrandt T."/>
            <person name="Kuo A."/>
            <person name="Sato A."/>
            <person name="Lyhne E.K."/>
            <person name="Kogle M.E."/>
            <person name="Wiebenga A."/>
            <person name="Kun R.S."/>
            <person name="Lubbers R.J."/>
            <person name="Makela M.R."/>
            <person name="Barry K."/>
            <person name="Chovatia M."/>
            <person name="Clum A."/>
            <person name="Daum C."/>
            <person name="Haridas S."/>
            <person name="He G."/>
            <person name="LaButti K."/>
            <person name="Lipzen A."/>
            <person name="Mondo S."/>
            <person name="Riley R."/>
            <person name="Salamov A."/>
            <person name="Simmons B.A."/>
            <person name="Magnuson J.K."/>
            <person name="Henrissat B."/>
            <person name="Mortensen U.H."/>
            <person name="Larsen T.O."/>
            <person name="Devries R.P."/>
            <person name="Grigoriev I.V."/>
            <person name="Machida M."/>
            <person name="Baker S.E."/>
            <person name="Andersen M.R."/>
        </authorList>
    </citation>
    <scope>NUCLEOTIDE SEQUENCE [LARGE SCALE GENOMIC DNA]</scope>
    <source>
        <strain evidence="9 10">IBT 18842</strain>
    </source>
</reference>
<keyword evidence="5" id="KW-0378">Hydrolase</keyword>
<gene>
    <name evidence="9" type="ORF">BDV25DRAFT_76301</name>
</gene>
<feature type="domain" description="Peptidase M20 dimerisation" evidence="8">
    <location>
        <begin position="200"/>
        <end position="303"/>
    </location>
</feature>
<feature type="chain" id="PRO_5024882320" description="Peptidase M20 dimerisation domain-containing protein" evidence="7">
    <location>
        <begin position="23"/>
        <end position="402"/>
    </location>
</feature>
<dbReference type="GO" id="GO:0008233">
    <property type="term" value="F:peptidase activity"/>
    <property type="evidence" value="ECO:0007669"/>
    <property type="project" value="UniProtKB-KW"/>
</dbReference>
<keyword evidence="3" id="KW-0645">Protease</keyword>
<feature type="signal peptide" evidence="7">
    <location>
        <begin position="1"/>
        <end position="22"/>
    </location>
</feature>
<evidence type="ECO:0000259" key="8">
    <source>
        <dbReference type="Pfam" id="PF07687"/>
    </source>
</evidence>
<dbReference type="CDD" id="cd05652">
    <property type="entry name" value="M20_ArgE_DapE-like_fungal"/>
    <property type="match status" value="1"/>
</dbReference>
<dbReference type="InterPro" id="IPR011650">
    <property type="entry name" value="Peptidase_M20_dimer"/>
</dbReference>
<sequence>MKPHSLLLLSALAAASPHPAHQSPLGPTSPESIIDASPFLSFHRDIVQIPSVTGTEHNVGTFIADFLAAHNFTVHKQAVDTGRFNIYAHPSQASNPEILVTSHIDTVPPFLNYNVTHPTNAADTVIAGRGTVDAKGSIAAQIFATLDILRSAPTAPLALLFVVGEETGGDGMRTFSTSELNKPYHTIIFGEPTDLALVSGHKGMLGFEVIATGHAAHSGYPWLGESAISAILPALSRIDQLGNVPDGLPSSPKYGKTTVNIGRVDAGVAANVVPGHAAADVAVRLAAGTPEEAREIVRAAVADATGGNPAVYAEFRTRMEGYPPQDLDVDVAGFPVTTVNYGTDVPNLEVREREDGRPVRRYLYGPGSIHVAHGDNEAVTVGDLESAVDGYRRLIGAALQRD</sequence>
<evidence type="ECO:0000313" key="9">
    <source>
        <dbReference type="EMBL" id="KAE8152106.1"/>
    </source>
</evidence>
<name>A0A5N6U0F6_ASPAV</name>
<dbReference type="PANTHER" id="PTHR43808">
    <property type="entry name" value="ACETYLORNITHINE DEACETYLASE"/>
    <property type="match status" value="1"/>
</dbReference>
<protein>
    <recommendedName>
        <fullName evidence="8">Peptidase M20 dimerisation domain-containing protein</fullName>
    </recommendedName>
</protein>
<dbReference type="Pfam" id="PF07687">
    <property type="entry name" value="M20_dimer"/>
    <property type="match status" value="1"/>
</dbReference>
<comment type="cofactor">
    <cofactor evidence="1">
        <name>Zn(2+)</name>
        <dbReference type="ChEBI" id="CHEBI:29105"/>
    </cofactor>
</comment>
<dbReference type="Proteomes" id="UP000325780">
    <property type="component" value="Unassembled WGS sequence"/>
</dbReference>
<evidence type="ECO:0000313" key="10">
    <source>
        <dbReference type="Proteomes" id="UP000325780"/>
    </source>
</evidence>